<dbReference type="SUPFAM" id="SSF51658">
    <property type="entry name" value="Xylose isomerase-like"/>
    <property type="match status" value="1"/>
</dbReference>
<dbReference type="EMBL" id="UGLB01000003">
    <property type="protein sequence ID" value="STT48191.1"/>
    <property type="molecule type" value="Genomic_DNA"/>
</dbReference>
<dbReference type="GO" id="GO:0051213">
    <property type="term" value="F:dioxygenase activity"/>
    <property type="evidence" value="ECO:0007669"/>
    <property type="project" value="UniProtKB-KW"/>
</dbReference>
<keyword evidence="1" id="KW-0560">Oxidoreductase</keyword>
<keyword evidence="1" id="KW-0670">Pyruvate</keyword>
<dbReference type="Proteomes" id="UP000255099">
    <property type="component" value="Unassembled WGS sequence"/>
</dbReference>
<gene>
    <name evidence="1" type="ORF">NCTC9637_03130</name>
</gene>
<reference evidence="1 2" key="1">
    <citation type="submission" date="2018-06" db="EMBL/GenBank/DDBJ databases">
        <authorList>
            <consortium name="Pathogen Informatics"/>
            <person name="Doyle S."/>
        </authorList>
    </citation>
    <scope>NUCLEOTIDE SEQUENCE [LARGE SCALE GENOMIC DNA]</scope>
    <source>
        <strain evidence="1 2">NCTC9637</strain>
    </source>
</reference>
<evidence type="ECO:0000313" key="2">
    <source>
        <dbReference type="Proteomes" id="UP000255099"/>
    </source>
</evidence>
<protein>
    <submittedName>
        <fullName evidence="1">4-hydroxyphenylpyruvate dioxygenase</fullName>
    </submittedName>
</protein>
<organism evidence="1 2">
    <name type="scientific">Klebsiella pneumoniae</name>
    <dbReference type="NCBI Taxonomy" id="573"/>
    <lineage>
        <taxon>Bacteria</taxon>
        <taxon>Pseudomonadati</taxon>
        <taxon>Pseudomonadota</taxon>
        <taxon>Gammaproteobacteria</taxon>
        <taxon>Enterobacterales</taxon>
        <taxon>Enterobacteriaceae</taxon>
        <taxon>Klebsiella/Raoultella group</taxon>
        <taxon>Klebsiella</taxon>
        <taxon>Klebsiella pneumoniae complex</taxon>
    </lineage>
</organism>
<dbReference type="InterPro" id="IPR036237">
    <property type="entry name" value="Xyl_isomerase-like_sf"/>
</dbReference>
<sequence>MRAPDSPCSAKTAIAALKIRAFRDCASSWATTVMATPFSWVTKNTHNDHNLATWYGANEPNDTYSRLTSAVDPRTLCCALSPPFRFPAPCLRSCTLLRRRGYQGVEIFENDSALLYGTPAEIRQLAADLGVKNHAFSNPFAILEGASRAQFAANMARARRKFALMRRAGLRDAAVVQQCTAGLLGG</sequence>
<evidence type="ECO:0000313" key="1">
    <source>
        <dbReference type="EMBL" id="STT48191.1"/>
    </source>
</evidence>
<keyword evidence="1" id="KW-0223">Dioxygenase</keyword>
<dbReference type="Gene3D" id="3.20.20.150">
    <property type="entry name" value="Divalent-metal-dependent TIM barrel enzymes"/>
    <property type="match status" value="1"/>
</dbReference>
<proteinExistence type="predicted"/>
<name>A0A377W4L7_KLEPN</name>
<accession>A0A377W4L7</accession>
<dbReference type="AlphaFoldDB" id="A0A377W4L7"/>